<dbReference type="RefSeq" id="WP_234239758.1">
    <property type="nucleotide sequence ID" value="NZ_JABFTS010000005.1"/>
</dbReference>
<dbReference type="EMBL" id="JABFTS010000005">
    <property type="protein sequence ID" value="MCE8052290.1"/>
    <property type="molecule type" value="Genomic_DNA"/>
</dbReference>
<dbReference type="AlphaFoldDB" id="A0AAW4YVY3"/>
<protein>
    <recommendedName>
        <fullName evidence="3">Heat shock factor binding protein 1</fullName>
    </recommendedName>
</protein>
<proteinExistence type="predicted"/>
<organism evidence="1 2">
    <name type="scientific">Billgrantia desiderata</name>
    <dbReference type="NCBI Taxonomy" id="52021"/>
    <lineage>
        <taxon>Bacteria</taxon>
        <taxon>Pseudomonadati</taxon>
        <taxon>Pseudomonadota</taxon>
        <taxon>Gammaproteobacteria</taxon>
        <taxon>Oceanospirillales</taxon>
        <taxon>Halomonadaceae</taxon>
        <taxon>Billgrantia</taxon>
    </lineage>
</organism>
<evidence type="ECO:0000313" key="1">
    <source>
        <dbReference type="EMBL" id="MCE8052290.1"/>
    </source>
</evidence>
<comment type="caution">
    <text evidence="1">The sequence shown here is derived from an EMBL/GenBank/DDBJ whole genome shotgun (WGS) entry which is preliminary data.</text>
</comment>
<gene>
    <name evidence="1" type="ORF">HOP61_13345</name>
</gene>
<reference evidence="1" key="2">
    <citation type="journal article" date="2021" name="Front. Microbiol.">
        <title>Aerobic Denitrification and Heterotrophic Sulfur Oxidation in the Genus Halomonas Revealed by Six Novel Species Characterizations and Genome-Based Analysis.</title>
        <authorList>
            <person name="Wang L."/>
            <person name="Shao Z."/>
        </authorList>
    </citation>
    <scope>NUCLEOTIDE SEQUENCE</scope>
    <source>
        <strain evidence="1">MCCC 1A05776</strain>
    </source>
</reference>
<evidence type="ECO:0008006" key="3">
    <source>
        <dbReference type="Google" id="ProtNLM"/>
    </source>
</evidence>
<accession>A0AAW4YVY3</accession>
<sequence length="64" mass="7417">MTEFEQLMARMDRLIDVMADQVKAIDELVATVDEELVMLRESLPEDKQDDGYVTLMNGERIKVK</sequence>
<reference evidence="1" key="1">
    <citation type="submission" date="2020-05" db="EMBL/GenBank/DDBJ databases">
        <authorList>
            <person name="Wang L."/>
            <person name="Shao Z."/>
        </authorList>
    </citation>
    <scope>NUCLEOTIDE SEQUENCE</scope>
    <source>
        <strain evidence="1">MCCC 1A05776</strain>
    </source>
</reference>
<dbReference type="Proteomes" id="UP001320178">
    <property type="component" value="Unassembled WGS sequence"/>
</dbReference>
<evidence type="ECO:0000313" key="2">
    <source>
        <dbReference type="Proteomes" id="UP001320178"/>
    </source>
</evidence>
<name>A0AAW4YVY3_9GAMM</name>